<dbReference type="RefSeq" id="WP_144898488.1">
    <property type="nucleotide sequence ID" value="NZ_VLKN01000002.1"/>
</dbReference>
<evidence type="ECO:0000313" key="2">
    <source>
        <dbReference type="Proteomes" id="UP000315167"/>
    </source>
</evidence>
<dbReference type="Proteomes" id="UP000315167">
    <property type="component" value="Unassembled WGS sequence"/>
</dbReference>
<protein>
    <submittedName>
        <fullName evidence="1">Uncharacterized protein</fullName>
    </submittedName>
</protein>
<dbReference type="AlphaFoldDB" id="A0A562LBA7"/>
<accession>A0A562LBA7</accession>
<comment type="caution">
    <text evidence="1">The sequence shown here is derived from an EMBL/GenBank/DDBJ whole genome shotgun (WGS) entry which is preliminary data.</text>
</comment>
<gene>
    <name evidence="1" type="ORF">IP90_00973</name>
</gene>
<proteinExistence type="predicted"/>
<organism evidence="1 2">
    <name type="scientific">Luteimonas cucumeris</name>
    <dbReference type="NCBI Taxonomy" id="985012"/>
    <lineage>
        <taxon>Bacteria</taxon>
        <taxon>Pseudomonadati</taxon>
        <taxon>Pseudomonadota</taxon>
        <taxon>Gammaproteobacteria</taxon>
        <taxon>Lysobacterales</taxon>
        <taxon>Lysobacteraceae</taxon>
        <taxon>Luteimonas</taxon>
    </lineage>
</organism>
<keyword evidence="2" id="KW-1185">Reference proteome</keyword>
<dbReference type="EMBL" id="VLKN01000002">
    <property type="protein sequence ID" value="TWI04835.1"/>
    <property type="molecule type" value="Genomic_DNA"/>
</dbReference>
<reference evidence="1 2" key="1">
    <citation type="journal article" date="2015" name="Stand. Genomic Sci.">
        <title>Genomic Encyclopedia of Bacterial and Archaeal Type Strains, Phase III: the genomes of soil and plant-associated and newly described type strains.</title>
        <authorList>
            <person name="Whitman W.B."/>
            <person name="Woyke T."/>
            <person name="Klenk H.P."/>
            <person name="Zhou Y."/>
            <person name="Lilburn T.G."/>
            <person name="Beck B.J."/>
            <person name="De Vos P."/>
            <person name="Vandamme P."/>
            <person name="Eisen J.A."/>
            <person name="Garrity G."/>
            <person name="Hugenholtz P."/>
            <person name="Kyrpides N.C."/>
        </authorList>
    </citation>
    <scope>NUCLEOTIDE SEQUENCE [LARGE SCALE GENOMIC DNA]</scope>
    <source>
        <strain evidence="1 2">CGMCC 1.10821</strain>
    </source>
</reference>
<evidence type="ECO:0000313" key="1">
    <source>
        <dbReference type="EMBL" id="TWI04835.1"/>
    </source>
</evidence>
<sequence>MIVIEQVDQVEVFVNENGTVTIKQIDPMGGVDNIICVPPSQVRVLCKALRKAAADAQEGTSA</sequence>
<name>A0A562LBA7_9GAMM</name>